<evidence type="ECO:0000256" key="5">
    <source>
        <dbReference type="ARBA" id="ARBA00022741"/>
    </source>
</evidence>
<accession>A0A1H0N703</accession>
<proteinExistence type="inferred from homology"/>
<dbReference type="SUPFAM" id="SSF52540">
    <property type="entry name" value="P-loop containing nucleoside triphosphate hydrolases"/>
    <property type="match status" value="2"/>
</dbReference>
<evidence type="ECO:0000259" key="8">
    <source>
        <dbReference type="PROSITE" id="PS50893"/>
    </source>
</evidence>
<dbReference type="RefSeq" id="WP_090476009.1">
    <property type="nucleotide sequence ID" value="NZ_LT629710.1"/>
</dbReference>
<dbReference type="Pfam" id="PF08352">
    <property type="entry name" value="oligo_HPY"/>
    <property type="match status" value="2"/>
</dbReference>
<organism evidence="9 10">
    <name type="scientific">Nakamurella panacisegetis</name>
    <dbReference type="NCBI Taxonomy" id="1090615"/>
    <lineage>
        <taxon>Bacteria</taxon>
        <taxon>Bacillati</taxon>
        <taxon>Actinomycetota</taxon>
        <taxon>Actinomycetes</taxon>
        <taxon>Nakamurellales</taxon>
        <taxon>Nakamurellaceae</taxon>
        <taxon>Nakamurella</taxon>
    </lineage>
</organism>
<dbReference type="InterPro" id="IPR003593">
    <property type="entry name" value="AAA+_ATPase"/>
</dbReference>
<feature type="domain" description="ABC transporter" evidence="8">
    <location>
        <begin position="24"/>
        <end position="272"/>
    </location>
</feature>
<dbReference type="Proteomes" id="UP000198741">
    <property type="component" value="Chromosome I"/>
</dbReference>
<dbReference type="NCBIfam" id="TIGR01727">
    <property type="entry name" value="oligo_HPY"/>
    <property type="match status" value="2"/>
</dbReference>
<dbReference type="PANTHER" id="PTHR43297">
    <property type="entry name" value="OLIGOPEPTIDE TRANSPORT ATP-BINDING PROTEIN APPD"/>
    <property type="match status" value="1"/>
</dbReference>
<feature type="domain" description="ABC transporter" evidence="8">
    <location>
        <begin position="367"/>
        <end position="618"/>
    </location>
</feature>
<keyword evidence="7" id="KW-0472">Membrane</keyword>
<evidence type="ECO:0000256" key="1">
    <source>
        <dbReference type="ARBA" id="ARBA00004202"/>
    </source>
</evidence>
<dbReference type="STRING" id="1090615.SAMN04515671_2227"/>
<evidence type="ECO:0000313" key="10">
    <source>
        <dbReference type="Proteomes" id="UP000198741"/>
    </source>
</evidence>
<dbReference type="Pfam" id="PF00005">
    <property type="entry name" value="ABC_tran"/>
    <property type="match status" value="2"/>
</dbReference>
<dbReference type="GO" id="GO:0015833">
    <property type="term" value="P:peptide transport"/>
    <property type="evidence" value="ECO:0007669"/>
    <property type="project" value="InterPro"/>
</dbReference>
<keyword evidence="6 9" id="KW-0067">ATP-binding</keyword>
<comment type="subcellular location">
    <subcellularLocation>
        <location evidence="1">Cell membrane</location>
        <topology evidence="1">Peripheral membrane protein</topology>
    </subcellularLocation>
</comment>
<dbReference type="NCBIfam" id="NF008453">
    <property type="entry name" value="PRK11308.1"/>
    <property type="match status" value="2"/>
</dbReference>
<dbReference type="GO" id="GO:0016887">
    <property type="term" value="F:ATP hydrolysis activity"/>
    <property type="evidence" value="ECO:0007669"/>
    <property type="project" value="InterPro"/>
</dbReference>
<dbReference type="PANTHER" id="PTHR43297:SF2">
    <property type="entry name" value="DIPEPTIDE TRANSPORT ATP-BINDING PROTEIN DPPD"/>
    <property type="match status" value="1"/>
</dbReference>
<protein>
    <submittedName>
        <fullName evidence="9">Peptide/nickel transport system ATP-binding protein</fullName>
    </submittedName>
</protein>
<evidence type="ECO:0000256" key="4">
    <source>
        <dbReference type="ARBA" id="ARBA00022475"/>
    </source>
</evidence>
<comment type="similarity">
    <text evidence="2">Belongs to the ABC transporter superfamily.</text>
</comment>
<dbReference type="CDD" id="cd03257">
    <property type="entry name" value="ABC_NikE_OppD_transporters"/>
    <property type="match status" value="2"/>
</dbReference>
<dbReference type="GO" id="GO:0005886">
    <property type="term" value="C:plasma membrane"/>
    <property type="evidence" value="ECO:0007669"/>
    <property type="project" value="UniProtKB-SubCell"/>
</dbReference>
<dbReference type="EMBL" id="LT629710">
    <property type="protein sequence ID" value="SDO88296.1"/>
    <property type="molecule type" value="Genomic_DNA"/>
</dbReference>
<dbReference type="GO" id="GO:0005524">
    <property type="term" value="F:ATP binding"/>
    <property type="evidence" value="ECO:0007669"/>
    <property type="project" value="UniProtKB-KW"/>
</dbReference>
<gene>
    <name evidence="9" type="ORF">SAMN04515671_2227</name>
</gene>
<dbReference type="NCBIfam" id="NF007739">
    <property type="entry name" value="PRK10419.1"/>
    <property type="match status" value="2"/>
</dbReference>
<dbReference type="InterPro" id="IPR017871">
    <property type="entry name" value="ABC_transporter-like_CS"/>
</dbReference>
<dbReference type="AlphaFoldDB" id="A0A1H0N703"/>
<dbReference type="InterPro" id="IPR027417">
    <property type="entry name" value="P-loop_NTPase"/>
</dbReference>
<dbReference type="InterPro" id="IPR003439">
    <property type="entry name" value="ABC_transporter-like_ATP-bd"/>
</dbReference>
<sequence>MDTTKAATPLEVSGEATGGPVVVVEKVTVSYRAGKKVMPVLVDVDLTVAPGEIVAVVGESGCGKSTLAGALVGHLRAGSKITQGRVLIGAQDLFRSSGPTLRRIRSGTVAFVPQNAGHALTPSMRVGDQIGEVLRFGRGMDRAAARAEAIRLFGLVRLPEPEQLLARYPHQLSGGQLQRVAIAIGIAGSPRLLVMDEPTTGLDVVTQAGILALLADLRATLGVAIVLVSHDLGAVARLCDRMLVMYSGRVVEAGPTAELFAAPAHPYTRGLLASVPRISAPGLPVGMTGGSPVGPGTLPGCAFAPRCPFAQEACTHDPAPALATRRPLTDGRVSACLRTEHVLDQPVWTSQVRPREHREFGPVLLQVRGLQVDYRAKPDAATGPTVDGIDLEVRQGEVVALVGESGSGKSTIAWTLAGLRRPTAGELTLHPRQAGTTGATADLTLPAAKRAPQWRRQVQLIFQNADTSLNPRRSVGDAVARPLRLLGLRGQKATARRDEVFADVGLPTSFADRLPAQLSGGQRQRAGIARALAADPALLLADEVVSALDVSVQASVLGLLDDLRAEHQLGYLFIGHDLAVVRGLADRVVVLYLGRICEEGTVEDVFGVHGAGAVNHPYTRLLLDSVMDPVPTATARVAAPRTRADEPESAPPPAGCPFYRRCELRIEGTCNTQAPPVRQPADRHRIRCHLPLTDLNHPGELVDAR</sequence>
<dbReference type="SMART" id="SM00382">
    <property type="entry name" value="AAA"/>
    <property type="match status" value="2"/>
</dbReference>
<evidence type="ECO:0000256" key="6">
    <source>
        <dbReference type="ARBA" id="ARBA00022840"/>
    </source>
</evidence>
<evidence type="ECO:0000256" key="7">
    <source>
        <dbReference type="ARBA" id="ARBA00023136"/>
    </source>
</evidence>
<dbReference type="OrthoDB" id="4008250at2"/>
<dbReference type="InterPro" id="IPR013563">
    <property type="entry name" value="Oligopep_ABC_C"/>
</dbReference>
<keyword evidence="3" id="KW-0813">Transport</keyword>
<dbReference type="Gene3D" id="3.40.50.300">
    <property type="entry name" value="P-loop containing nucleotide triphosphate hydrolases"/>
    <property type="match status" value="2"/>
</dbReference>
<evidence type="ECO:0000313" key="9">
    <source>
        <dbReference type="EMBL" id="SDO88296.1"/>
    </source>
</evidence>
<name>A0A1H0N703_9ACTN</name>
<dbReference type="InterPro" id="IPR050388">
    <property type="entry name" value="ABC_Ni/Peptide_Import"/>
</dbReference>
<keyword evidence="10" id="KW-1185">Reference proteome</keyword>
<dbReference type="PROSITE" id="PS50893">
    <property type="entry name" value="ABC_TRANSPORTER_2"/>
    <property type="match status" value="2"/>
</dbReference>
<dbReference type="PROSITE" id="PS00211">
    <property type="entry name" value="ABC_TRANSPORTER_1"/>
    <property type="match status" value="2"/>
</dbReference>
<evidence type="ECO:0000256" key="2">
    <source>
        <dbReference type="ARBA" id="ARBA00005417"/>
    </source>
</evidence>
<keyword evidence="4" id="KW-1003">Cell membrane</keyword>
<reference evidence="9 10" key="1">
    <citation type="submission" date="2016-10" db="EMBL/GenBank/DDBJ databases">
        <authorList>
            <person name="de Groot N.N."/>
        </authorList>
    </citation>
    <scope>NUCLEOTIDE SEQUENCE [LARGE SCALE GENOMIC DNA]</scope>
    <source>
        <strain evidence="10">P4-7,KCTC 19426,CECT 7604</strain>
    </source>
</reference>
<keyword evidence="5" id="KW-0547">Nucleotide-binding</keyword>
<evidence type="ECO:0000256" key="3">
    <source>
        <dbReference type="ARBA" id="ARBA00022448"/>
    </source>
</evidence>